<evidence type="ECO:0000256" key="2">
    <source>
        <dbReference type="ARBA" id="ARBA00001946"/>
    </source>
</evidence>
<dbReference type="Gene3D" id="3.30.460.10">
    <property type="entry name" value="Beta Polymerase, domain 2"/>
    <property type="match status" value="1"/>
</dbReference>
<evidence type="ECO:0000256" key="5">
    <source>
        <dbReference type="ARBA" id="ARBA00012388"/>
    </source>
</evidence>
<gene>
    <name evidence="13" type="ORF">K402DRAFT_462874</name>
</gene>
<keyword evidence="7" id="KW-0808">Transferase</keyword>
<organism evidence="13 14">
    <name type="scientific">Aulographum hederae CBS 113979</name>
    <dbReference type="NCBI Taxonomy" id="1176131"/>
    <lineage>
        <taxon>Eukaryota</taxon>
        <taxon>Fungi</taxon>
        <taxon>Dikarya</taxon>
        <taxon>Ascomycota</taxon>
        <taxon>Pezizomycotina</taxon>
        <taxon>Dothideomycetes</taxon>
        <taxon>Pleosporomycetidae</taxon>
        <taxon>Aulographales</taxon>
        <taxon>Aulographaceae</taxon>
    </lineage>
</organism>
<sequence length="862" mass="94360">MAPNNKKSKSDETVALESQIRNLILGNVRIEEPPQRGGAYNARPPPPQTQNAPLNAPLNGDFNNQAPSVNRPPQNYRAPPQQYSAGPPHTLSYNTNTHARLVPQQPHQFAAAPASNFRHRGNPSGQRQLYQPEPFYRRGNAPGVSGTPNNARGNVSMNQPHTQEWFGEQCAYLDRLAAVEIPKVQMTSAELAEKEAFRAALETICQVALETEYPKTSATIHLKCFGSISSGFATVGSDVDLAIVLSESVYHADESSCTNASVAQETVPPLEISRVLEKAILGRGHGARLLSKTRVPIIKVCEKPLPGLYTALCQERQRWEDLPGPEKYDTPATPMHNEVNKKAVSASSNAASPATPSTVPTPNQVNEEAEPALSDDVSPAVPSAATSSCAVEPVVPMQSTVNKPSEDTTKSVESDPATTRTTCVNRLIGELATIDSMCQNHGAHGNFAGDFATRIAQMRQDVGILAQNLIPNAPGNVSTNDITRKNIENLSSTLSRAERERSIDHFGVQLASKILTSLQRFCHSLDKRDHSSSQNQADDQRKPVSRAWTREKELGPLDFPKSGVGIQADINFSNPLALHNTLLLRCYSLCDPRVRQVVLFMKSWAKQRKINSSRFGTLSSYGYVLMVLHFLVNVCKPPVLPNLQSPQMIANQGPWTSKPPQNMLVEGYDVRFWRDEEAIKRLIASGQGSQNREPIGVLLRNFFAYYSSQGGMIPGGGFNWTRDVLSLRSAEGLLSKNHKGWTGAKNTVVDNREVRQRYLFAIEDPFELEHNVARTVTHFGIVAIRDEFRRAWRILGDVGRGQQPVDGALFAEVVEGNQSDVKHDTTVSVKRDTQYTADGWNVLPPSSDCGSTASAAASAAPP</sequence>
<dbReference type="GO" id="GO:1990817">
    <property type="term" value="F:poly(A) RNA polymerase activity"/>
    <property type="evidence" value="ECO:0007669"/>
    <property type="project" value="UniProtKB-EC"/>
</dbReference>
<evidence type="ECO:0000256" key="4">
    <source>
        <dbReference type="ARBA" id="ARBA00008593"/>
    </source>
</evidence>
<comment type="cofactor">
    <cofactor evidence="2">
        <name>Mg(2+)</name>
        <dbReference type="ChEBI" id="CHEBI:18420"/>
    </cofactor>
</comment>
<comment type="similarity">
    <text evidence="4">Belongs to the DNA polymerase type-B-like family.</text>
</comment>
<dbReference type="Proteomes" id="UP000800041">
    <property type="component" value="Unassembled WGS sequence"/>
</dbReference>
<dbReference type="InterPro" id="IPR043519">
    <property type="entry name" value="NT_sf"/>
</dbReference>
<reference evidence="13" key="1">
    <citation type="journal article" date="2020" name="Stud. Mycol.">
        <title>101 Dothideomycetes genomes: a test case for predicting lifestyles and emergence of pathogens.</title>
        <authorList>
            <person name="Haridas S."/>
            <person name="Albert R."/>
            <person name="Binder M."/>
            <person name="Bloem J."/>
            <person name="Labutti K."/>
            <person name="Salamov A."/>
            <person name="Andreopoulos B."/>
            <person name="Baker S."/>
            <person name="Barry K."/>
            <person name="Bills G."/>
            <person name="Bluhm B."/>
            <person name="Cannon C."/>
            <person name="Castanera R."/>
            <person name="Culley D."/>
            <person name="Daum C."/>
            <person name="Ezra D."/>
            <person name="Gonzalez J."/>
            <person name="Henrissat B."/>
            <person name="Kuo A."/>
            <person name="Liang C."/>
            <person name="Lipzen A."/>
            <person name="Lutzoni F."/>
            <person name="Magnuson J."/>
            <person name="Mondo S."/>
            <person name="Nolan M."/>
            <person name="Ohm R."/>
            <person name="Pangilinan J."/>
            <person name="Park H.-J."/>
            <person name="Ramirez L."/>
            <person name="Alfaro M."/>
            <person name="Sun H."/>
            <person name="Tritt A."/>
            <person name="Yoshinaga Y."/>
            <person name="Zwiers L.-H."/>
            <person name="Turgeon B."/>
            <person name="Goodwin S."/>
            <person name="Spatafora J."/>
            <person name="Crous P."/>
            <person name="Grigoriev I."/>
        </authorList>
    </citation>
    <scope>NUCLEOTIDE SEQUENCE</scope>
    <source>
        <strain evidence="13">CBS 113979</strain>
    </source>
</reference>
<evidence type="ECO:0000256" key="7">
    <source>
        <dbReference type="ARBA" id="ARBA00022679"/>
    </source>
</evidence>
<dbReference type="OrthoDB" id="407432at2759"/>
<evidence type="ECO:0000256" key="9">
    <source>
        <dbReference type="ARBA" id="ARBA00022842"/>
    </source>
</evidence>
<dbReference type="GO" id="GO:0010605">
    <property type="term" value="P:negative regulation of macromolecule metabolic process"/>
    <property type="evidence" value="ECO:0007669"/>
    <property type="project" value="UniProtKB-ARBA"/>
</dbReference>
<evidence type="ECO:0000259" key="11">
    <source>
        <dbReference type="Pfam" id="PF03828"/>
    </source>
</evidence>
<feature type="domain" description="PAP-associated" evidence="11">
    <location>
        <begin position="695"/>
        <end position="770"/>
    </location>
</feature>
<dbReference type="EMBL" id="ML977153">
    <property type="protein sequence ID" value="KAF1987151.1"/>
    <property type="molecule type" value="Genomic_DNA"/>
</dbReference>
<evidence type="ECO:0000256" key="10">
    <source>
        <dbReference type="SAM" id="MobiDB-lite"/>
    </source>
</evidence>
<dbReference type="GO" id="GO:0050265">
    <property type="term" value="F:RNA uridylyltransferase activity"/>
    <property type="evidence" value="ECO:0007669"/>
    <property type="project" value="TreeGrafter"/>
</dbReference>
<comment type="subcellular location">
    <subcellularLocation>
        <location evidence="3">Cytoplasm</location>
    </subcellularLocation>
</comment>
<dbReference type="SUPFAM" id="SSF81631">
    <property type="entry name" value="PAP/OAS1 substrate-binding domain"/>
    <property type="match status" value="1"/>
</dbReference>
<feature type="compositionally biased region" description="Basic and acidic residues" evidence="10">
    <location>
        <begin position="404"/>
        <end position="413"/>
    </location>
</feature>
<evidence type="ECO:0000313" key="13">
    <source>
        <dbReference type="EMBL" id="KAF1987151.1"/>
    </source>
</evidence>
<evidence type="ECO:0000313" key="14">
    <source>
        <dbReference type="Proteomes" id="UP000800041"/>
    </source>
</evidence>
<keyword evidence="6" id="KW-0963">Cytoplasm</keyword>
<dbReference type="AlphaFoldDB" id="A0A6G1H1R7"/>
<feature type="region of interest" description="Disordered" evidence="10">
    <location>
        <begin position="527"/>
        <end position="546"/>
    </location>
</feature>
<dbReference type="GO" id="GO:0005737">
    <property type="term" value="C:cytoplasm"/>
    <property type="evidence" value="ECO:0007669"/>
    <property type="project" value="UniProtKB-SubCell"/>
</dbReference>
<dbReference type="GO" id="GO:0031123">
    <property type="term" value="P:RNA 3'-end processing"/>
    <property type="evidence" value="ECO:0007669"/>
    <property type="project" value="TreeGrafter"/>
</dbReference>
<dbReference type="PANTHER" id="PTHR12271">
    <property type="entry name" value="POLY A POLYMERASE CID PAP -RELATED"/>
    <property type="match status" value="1"/>
</dbReference>
<dbReference type="Gene3D" id="1.10.1410.10">
    <property type="match status" value="1"/>
</dbReference>
<dbReference type="Pfam" id="PF22600">
    <property type="entry name" value="MTPAP-like_central"/>
    <property type="match status" value="1"/>
</dbReference>
<feature type="domain" description="Poly(A) RNA polymerase mitochondrial-like central palm" evidence="12">
    <location>
        <begin position="183"/>
        <end position="303"/>
    </location>
</feature>
<dbReference type="PANTHER" id="PTHR12271:SF40">
    <property type="entry name" value="POLY(A) RNA POLYMERASE GLD2"/>
    <property type="match status" value="1"/>
</dbReference>
<dbReference type="Pfam" id="PF03828">
    <property type="entry name" value="PAP_assoc"/>
    <property type="match status" value="1"/>
</dbReference>
<evidence type="ECO:0000256" key="6">
    <source>
        <dbReference type="ARBA" id="ARBA00022490"/>
    </source>
</evidence>
<comment type="cofactor">
    <cofactor evidence="1">
        <name>Mn(2+)</name>
        <dbReference type="ChEBI" id="CHEBI:29035"/>
    </cofactor>
</comment>
<evidence type="ECO:0000259" key="12">
    <source>
        <dbReference type="Pfam" id="PF22600"/>
    </source>
</evidence>
<evidence type="ECO:0000256" key="8">
    <source>
        <dbReference type="ARBA" id="ARBA00022723"/>
    </source>
</evidence>
<name>A0A6G1H1R7_9PEZI</name>
<feature type="region of interest" description="Disordered" evidence="10">
    <location>
        <begin position="24"/>
        <end position="82"/>
    </location>
</feature>
<feature type="compositionally biased region" description="Low complexity" evidence="10">
    <location>
        <begin position="342"/>
        <end position="363"/>
    </location>
</feature>
<dbReference type="GO" id="GO:0046872">
    <property type="term" value="F:metal ion binding"/>
    <property type="evidence" value="ECO:0007669"/>
    <property type="project" value="UniProtKB-KW"/>
</dbReference>
<feature type="region of interest" description="Disordered" evidence="10">
    <location>
        <begin position="342"/>
        <end position="417"/>
    </location>
</feature>
<evidence type="ECO:0000256" key="1">
    <source>
        <dbReference type="ARBA" id="ARBA00001936"/>
    </source>
</evidence>
<protein>
    <recommendedName>
        <fullName evidence="5">polynucleotide adenylyltransferase</fullName>
        <ecNumber evidence="5">2.7.7.19</ecNumber>
    </recommendedName>
</protein>
<feature type="compositionally biased region" description="Low complexity" evidence="10">
    <location>
        <begin position="377"/>
        <end position="391"/>
    </location>
</feature>
<dbReference type="EC" id="2.7.7.19" evidence="5"/>
<dbReference type="InterPro" id="IPR054708">
    <property type="entry name" value="MTPAP-like_central"/>
</dbReference>
<keyword evidence="9" id="KW-0460">Magnesium</keyword>
<proteinExistence type="inferred from homology"/>
<dbReference type="InterPro" id="IPR002058">
    <property type="entry name" value="PAP_assoc"/>
</dbReference>
<dbReference type="SUPFAM" id="SSF81301">
    <property type="entry name" value="Nucleotidyltransferase"/>
    <property type="match status" value="1"/>
</dbReference>
<keyword evidence="8" id="KW-0479">Metal-binding</keyword>
<accession>A0A6G1H1R7</accession>
<keyword evidence="14" id="KW-1185">Reference proteome</keyword>
<feature type="compositionally biased region" description="Polar residues" evidence="10">
    <location>
        <begin position="61"/>
        <end position="73"/>
    </location>
</feature>
<evidence type="ECO:0000256" key="3">
    <source>
        <dbReference type="ARBA" id="ARBA00004496"/>
    </source>
</evidence>